<dbReference type="PANTHER" id="PTHR24103">
    <property type="entry name" value="E3 UBIQUITIN-PROTEIN LIGASE TRIM"/>
    <property type="match status" value="1"/>
</dbReference>
<dbReference type="InterPro" id="IPR001841">
    <property type="entry name" value="Znf_RING"/>
</dbReference>
<dbReference type="SMART" id="SM00449">
    <property type="entry name" value="SPRY"/>
    <property type="match status" value="1"/>
</dbReference>
<dbReference type="SMART" id="SM00336">
    <property type="entry name" value="BBOX"/>
    <property type="match status" value="1"/>
</dbReference>
<dbReference type="InterPro" id="IPR003877">
    <property type="entry name" value="SPRY_dom"/>
</dbReference>
<dbReference type="PRINTS" id="PR01407">
    <property type="entry name" value="BUTYPHLNCDUF"/>
</dbReference>
<dbReference type="SUPFAM" id="SSF57845">
    <property type="entry name" value="B-box zinc-binding domain"/>
    <property type="match status" value="1"/>
</dbReference>
<dbReference type="PROSITE" id="PS00518">
    <property type="entry name" value="ZF_RING_1"/>
    <property type="match status" value="1"/>
</dbReference>
<evidence type="ECO:0000256" key="2">
    <source>
        <dbReference type="ARBA" id="ARBA00022771"/>
    </source>
</evidence>
<dbReference type="InterPro" id="IPR027370">
    <property type="entry name" value="Znf-RING_euk"/>
</dbReference>
<dbReference type="Pfam" id="PF13445">
    <property type="entry name" value="zf-RING_UBOX"/>
    <property type="match status" value="1"/>
</dbReference>
<reference evidence="9" key="3">
    <citation type="submission" date="2025-09" db="UniProtKB">
        <authorList>
            <consortium name="Ensembl"/>
        </authorList>
    </citation>
    <scope>IDENTIFICATION</scope>
</reference>
<proteinExistence type="predicted"/>
<feature type="domain" description="B box-type" evidence="7">
    <location>
        <begin position="84"/>
        <end position="124"/>
    </location>
</feature>
<keyword evidence="5" id="KW-0175">Coiled coil</keyword>
<dbReference type="PROSITE" id="PS50089">
    <property type="entry name" value="ZF_RING_2"/>
    <property type="match status" value="1"/>
</dbReference>
<evidence type="ECO:0000259" key="7">
    <source>
        <dbReference type="PROSITE" id="PS50119"/>
    </source>
</evidence>
<dbReference type="Pfam" id="PF00622">
    <property type="entry name" value="SPRY"/>
    <property type="match status" value="1"/>
</dbReference>
<dbReference type="Pfam" id="PF13765">
    <property type="entry name" value="PRY"/>
    <property type="match status" value="1"/>
</dbReference>
<dbReference type="InterPro" id="IPR043136">
    <property type="entry name" value="B30.2/SPRY_sf"/>
</dbReference>
<evidence type="ECO:0000259" key="8">
    <source>
        <dbReference type="PROSITE" id="PS50188"/>
    </source>
</evidence>
<dbReference type="InterPro" id="IPR006574">
    <property type="entry name" value="PRY"/>
</dbReference>
<dbReference type="FunFam" id="2.60.120.920:FF:000004">
    <property type="entry name" value="Butyrophilin subfamily 1 member A1"/>
    <property type="match status" value="1"/>
</dbReference>
<dbReference type="SUPFAM" id="SSF49899">
    <property type="entry name" value="Concanavalin A-like lectins/glucanases"/>
    <property type="match status" value="1"/>
</dbReference>
<dbReference type="InterPro" id="IPR050143">
    <property type="entry name" value="TRIM/RBCC"/>
</dbReference>
<dbReference type="SMART" id="SM00589">
    <property type="entry name" value="PRY"/>
    <property type="match status" value="1"/>
</dbReference>
<evidence type="ECO:0000259" key="6">
    <source>
        <dbReference type="PROSITE" id="PS50089"/>
    </source>
</evidence>
<feature type="domain" description="RING-type" evidence="6">
    <location>
        <begin position="16"/>
        <end position="56"/>
    </location>
</feature>
<organism evidence="9 10">
    <name type="scientific">Sphaeramia orbicularis</name>
    <name type="common">orbiculate cardinalfish</name>
    <dbReference type="NCBI Taxonomy" id="375764"/>
    <lineage>
        <taxon>Eukaryota</taxon>
        <taxon>Metazoa</taxon>
        <taxon>Chordata</taxon>
        <taxon>Craniata</taxon>
        <taxon>Vertebrata</taxon>
        <taxon>Euteleostomi</taxon>
        <taxon>Actinopterygii</taxon>
        <taxon>Neopterygii</taxon>
        <taxon>Teleostei</taxon>
        <taxon>Neoteleostei</taxon>
        <taxon>Acanthomorphata</taxon>
        <taxon>Gobiaria</taxon>
        <taxon>Kurtiformes</taxon>
        <taxon>Apogonoidei</taxon>
        <taxon>Apogonidae</taxon>
        <taxon>Apogoninae</taxon>
        <taxon>Sphaeramia</taxon>
    </lineage>
</organism>
<evidence type="ECO:0000256" key="1">
    <source>
        <dbReference type="ARBA" id="ARBA00022723"/>
    </source>
</evidence>
<dbReference type="PROSITE" id="PS50119">
    <property type="entry name" value="ZF_BBOX"/>
    <property type="match status" value="1"/>
</dbReference>
<dbReference type="Gene3D" id="2.60.120.920">
    <property type="match status" value="1"/>
</dbReference>
<dbReference type="InterPro" id="IPR013320">
    <property type="entry name" value="ConA-like_dom_sf"/>
</dbReference>
<dbReference type="Pfam" id="PF25600">
    <property type="entry name" value="TRIM_CC"/>
    <property type="match status" value="1"/>
</dbReference>
<keyword evidence="3" id="KW-0862">Zinc</keyword>
<name>A0A672Z6N3_9TELE</name>
<evidence type="ECO:0000313" key="10">
    <source>
        <dbReference type="Proteomes" id="UP000472271"/>
    </source>
</evidence>
<dbReference type="Pfam" id="PF00643">
    <property type="entry name" value="zf-B_box"/>
    <property type="match status" value="1"/>
</dbReference>
<sequence length="448" mass="51841">SSHGVLRNNGNYHFLCSICLDVFTDPVSTPCGHNFCHNCIAEHWRVNVPHKCPMCQDVFHSRPQLKTNTFICEMVQRFKQEVQQEDRMCRKHDKPLELFCKPDQTCICLLCTVLDHKNHDVVPLKEEPQYERCRQRTAEGVEVFTGLMESVQKRLDRLKDEIQEKQRTTKKQAQDFINGLELEICELENRRSEVDQLSGSEDHLQVLQRLPSIRASPSMKTWTEVWVRPPSFEGMVVRAVSELEDQLREDMKKVFEAELRRVQQFSVEVTLDPDSAHRELVLSEDRKQVRHGDGRKKLLDKPQRFSVYCNVFGEQRFSSGRSYFEVQVKDKTKWTVGVARESIDRKGTIPLSPAHGFWTIWLRNGDQYEALDEADVHLRLTSSPQKVGVFVDYEEGVVSFYDADSADLIYSFIGCCFTDRLRPFFSPCLSDGGRNSAPLVITPIVHIK</sequence>
<dbReference type="InterPro" id="IPR017907">
    <property type="entry name" value="Znf_RING_CS"/>
</dbReference>
<keyword evidence="2 4" id="KW-0863">Zinc-finger</keyword>
<dbReference type="InParanoid" id="A0A672Z6N3"/>
<dbReference type="PROSITE" id="PS50188">
    <property type="entry name" value="B302_SPRY"/>
    <property type="match status" value="1"/>
</dbReference>
<keyword evidence="10" id="KW-1185">Reference proteome</keyword>
<dbReference type="Gene3D" id="3.30.40.10">
    <property type="entry name" value="Zinc/RING finger domain, C3HC4 (zinc finger)"/>
    <property type="match status" value="1"/>
</dbReference>
<dbReference type="InterPro" id="IPR001870">
    <property type="entry name" value="B30.2/SPRY"/>
</dbReference>
<evidence type="ECO:0008006" key="11">
    <source>
        <dbReference type="Google" id="ProtNLM"/>
    </source>
</evidence>
<evidence type="ECO:0000256" key="3">
    <source>
        <dbReference type="ARBA" id="ARBA00022833"/>
    </source>
</evidence>
<dbReference type="Proteomes" id="UP000472271">
    <property type="component" value="Chromosome 12"/>
</dbReference>
<reference evidence="9" key="2">
    <citation type="submission" date="2025-08" db="UniProtKB">
        <authorList>
            <consortium name="Ensembl"/>
        </authorList>
    </citation>
    <scope>IDENTIFICATION</scope>
</reference>
<dbReference type="Gene3D" id="3.30.160.60">
    <property type="entry name" value="Classic Zinc Finger"/>
    <property type="match status" value="1"/>
</dbReference>
<dbReference type="SUPFAM" id="SSF57850">
    <property type="entry name" value="RING/U-box"/>
    <property type="match status" value="1"/>
</dbReference>
<dbReference type="InterPro" id="IPR000315">
    <property type="entry name" value="Znf_B-box"/>
</dbReference>
<evidence type="ECO:0000256" key="5">
    <source>
        <dbReference type="SAM" id="Coils"/>
    </source>
</evidence>
<evidence type="ECO:0000313" key="9">
    <source>
        <dbReference type="Ensembl" id="ENSSORP00005012132.1"/>
    </source>
</evidence>
<dbReference type="InterPro" id="IPR058030">
    <property type="entry name" value="TRIM8/14/16/25/29/45/65_CC"/>
</dbReference>
<dbReference type="AlphaFoldDB" id="A0A672Z6N3"/>
<protein>
    <recommendedName>
        <fullName evidence="11">Bloodthirsty-related gene family, member 2</fullName>
    </recommendedName>
</protein>
<dbReference type="Ensembl" id="ENSSORT00005012526.1">
    <property type="protein sequence ID" value="ENSSORP00005012132.1"/>
    <property type="gene ID" value="ENSSORG00005006428.1"/>
</dbReference>
<dbReference type="SMART" id="SM00184">
    <property type="entry name" value="RING"/>
    <property type="match status" value="1"/>
</dbReference>
<reference evidence="9" key="1">
    <citation type="submission" date="2019-06" db="EMBL/GenBank/DDBJ databases">
        <authorList>
            <consortium name="Wellcome Sanger Institute Data Sharing"/>
        </authorList>
    </citation>
    <scope>NUCLEOTIDE SEQUENCE [LARGE SCALE GENOMIC DNA]</scope>
</reference>
<dbReference type="InterPro" id="IPR013083">
    <property type="entry name" value="Znf_RING/FYVE/PHD"/>
</dbReference>
<evidence type="ECO:0000256" key="4">
    <source>
        <dbReference type="PROSITE-ProRule" id="PRU00024"/>
    </source>
</evidence>
<accession>A0A672Z6N3</accession>
<feature type="coiled-coil region" evidence="5">
    <location>
        <begin position="141"/>
        <end position="175"/>
    </location>
</feature>
<keyword evidence="1" id="KW-0479">Metal-binding</keyword>
<dbReference type="GO" id="GO:0008270">
    <property type="term" value="F:zinc ion binding"/>
    <property type="evidence" value="ECO:0007669"/>
    <property type="project" value="UniProtKB-KW"/>
</dbReference>
<dbReference type="InterPro" id="IPR003879">
    <property type="entry name" value="Butyrophylin_SPRY"/>
</dbReference>
<dbReference type="CDD" id="cd19769">
    <property type="entry name" value="Bbox2_TRIM16-like"/>
    <property type="match status" value="1"/>
</dbReference>
<dbReference type="CDD" id="cd13733">
    <property type="entry name" value="SPRY_PRY_C-I_1"/>
    <property type="match status" value="1"/>
</dbReference>
<feature type="domain" description="B30.2/SPRY" evidence="8">
    <location>
        <begin position="249"/>
        <end position="444"/>
    </location>
</feature>